<dbReference type="PROSITE" id="PS51832">
    <property type="entry name" value="HD_GYP"/>
    <property type="match status" value="1"/>
</dbReference>
<dbReference type="InterPro" id="IPR011006">
    <property type="entry name" value="CheY-like_superfamily"/>
</dbReference>
<dbReference type="CDD" id="cd00077">
    <property type="entry name" value="HDc"/>
    <property type="match status" value="1"/>
</dbReference>
<dbReference type="PANTHER" id="PTHR45228">
    <property type="entry name" value="CYCLIC DI-GMP PHOSPHODIESTERASE TM_0186-RELATED"/>
    <property type="match status" value="1"/>
</dbReference>
<feature type="domain" description="Response regulatory" evidence="2">
    <location>
        <begin position="1"/>
        <end position="115"/>
    </location>
</feature>
<feature type="modified residue" description="4-aspartylphosphate" evidence="1">
    <location>
        <position position="48"/>
    </location>
</feature>
<dbReference type="SMART" id="SM00448">
    <property type="entry name" value="REC"/>
    <property type="match status" value="1"/>
</dbReference>
<proteinExistence type="predicted"/>
<organism evidence="4 5">
    <name type="scientific">Kouleothrix aurantiaca</name>
    <dbReference type="NCBI Taxonomy" id="186479"/>
    <lineage>
        <taxon>Bacteria</taxon>
        <taxon>Bacillati</taxon>
        <taxon>Chloroflexota</taxon>
        <taxon>Chloroflexia</taxon>
        <taxon>Chloroflexales</taxon>
        <taxon>Roseiflexineae</taxon>
        <taxon>Roseiflexaceae</taxon>
        <taxon>Kouleothrix</taxon>
    </lineage>
</organism>
<dbReference type="SUPFAM" id="SSF52172">
    <property type="entry name" value="CheY-like"/>
    <property type="match status" value="1"/>
</dbReference>
<dbReference type="SUPFAM" id="SSF109604">
    <property type="entry name" value="HD-domain/PDEase-like"/>
    <property type="match status" value="1"/>
</dbReference>
<keyword evidence="1" id="KW-0597">Phosphoprotein</keyword>
<gene>
    <name evidence="4" type="ORF">SE17_22590</name>
</gene>
<dbReference type="Proteomes" id="UP000050509">
    <property type="component" value="Unassembled WGS sequence"/>
</dbReference>
<dbReference type="InterPro" id="IPR003607">
    <property type="entry name" value="HD/PDEase_dom"/>
</dbReference>
<dbReference type="PANTHER" id="PTHR45228:SF1">
    <property type="entry name" value="CYCLIC DI-GMP PHOSPHODIESTERASE TM_0186"/>
    <property type="match status" value="1"/>
</dbReference>
<sequence>MVVDDNYEVGAALAALLELDQHTVEHVADGRAAFAALERQHPDLIILDVQLPGMDGYAICEQLKHNPDTWQIPIIMVTVENQRAARLQGLAAGADAYLQKPIDMQELDVRIHALLRSKRRTEQLEQAEDVIFALARTVEAKDSYTEGHLQRLACYAVAIGECLGLNADDLLALRYGALLHDVGKVGVD</sequence>
<dbReference type="AlphaFoldDB" id="A0A0N8PRY2"/>
<dbReference type="InterPro" id="IPR001789">
    <property type="entry name" value="Sig_transdc_resp-reg_receiver"/>
</dbReference>
<dbReference type="Gene3D" id="1.10.3210.10">
    <property type="entry name" value="Hypothetical protein af1432"/>
    <property type="match status" value="1"/>
</dbReference>
<comment type="caution">
    <text evidence="4">The sequence shown here is derived from an EMBL/GenBank/DDBJ whole genome shotgun (WGS) entry which is preliminary data.</text>
</comment>
<protein>
    <recommendedName>
        <fullName evidence="6">Chemotaxis protein CheY</fullName>
    </recommendedName>
</protein>
<reference evidence="4 5" key="1">
    <citation type="submission" date="2015-09" db="EMBL/GenBank/DDBJ databases">
        <title>Draft genome sequence of Kouleothrix aurantiaca JCM 19913.</title>
        <authorList>
            <person name="Hemp J."/>
        </authorList>
    </citation>
    <scope>NUCLEOTIDE SEQUENCE [LARGE SCALE GENOMIC DNA]</scope>
    <source>
        <strain evidence="4 5">COM-B</strain>
    </source>
</reference>
<dbReference type="PROSITE" id="PS50110">
    <property type="entry name" value="RESPONSE_REGULATORY"/>
    <property type="match status" value="1"/>
</dbReference>
<dbReference type="GO" id="GO:0000160">
    <property type="term" value="P:phosphorelay signal transduction system"/>
    <property type="evidence" value="ECO:0007669"/>
    <property type="project" value="InterPro"/>
</dbReference>
<evidence type="ECO:0008006" key="6">
    <source>
        <dbReference type="Google" id="ProtNLM"/>
    </source>
</evidence>
<name>A0A0N8PRY2_9CHLR</name>
<dbReference type="EMBL" id="LJCR01001025">
    <property type="protein sequence ID" value="KPV51197.1"/>
    <property type="molecule type" value="Genomic_DNA"/>
</dbReference>
<dbReference type="PATRIC" id="fig|186479.3.peg.151"/>
<evidence type="ECO:0000313" key="4">
    <source>
        <dbReference type="EMBL" id="KPV51197.1"/>
    </source>
</evidence>
<feature type="domain" description="HD-GYP" evidence="3">
    <location>
        <begin position="123"/>
        <end position="188"/>
    </location>
</feature>
<dbReference type="InterPro" id="IPR037522">
    <property type="entry name" value="HD_GYP_dom"/>
</dbReference>
<accession>A0A0N8PRY2</accession>
<evidence type="ECO:0000256" key="1">
    <source>
        <dbReference type="PROSITE-ProRule" id="PRU00169"/>
    </source>
</evidence>
<evidence type="ECO:0000259" key="3">
    <source>
        <dbReference type="PROSITE" id="PS51832"/>
    </source>
</evidence>
<dbReference type="Gene3D" id="3.40.50.2300">
    <property type="match status" value="1"/>
</dbReference>
<evidence type="ECO:0000259" key="2">
    <source>
        <dbReference type="PROSITE" id="PS50110"/>
    </source>
</evidence>
<evidence type="ECO:0000313" key="5">
    <source>
        <dbReference type="Proteomes" id="UP000050509"/>
    </source>
</evidence>
<dbReference type="InterPro" id="IPR052020">
    <property type="entry name" value="Cyclic_di-GMP/3'3'-cGAMP_PDE"/>
</dbReference>
<feature type="non-terminal residue" evidence="4">
    <location>
        <position position="188"/>
    </location>
</feature>
<keyword evidence="5" id="KW-1185">Reference proteome</keyword>
<dbReference type="Pfam" id="PF00072">
    <property type="entry name" value="Response_reg"/>
    <property type="match status" value="1"/>
</dbReference>